<keyword evidence="2" id="KW-1185">Reference proteome</keyword>
<dbReference type="Proteomes" id="UP000053758">
    <property type="component" value="Unassembled WGS sequence"/>
</dbReference>
<dbReference type="Gene3D" id="3.30.70.100">
    <property type="match status" value="1"/>
</dbReference>
<name>A0A081CK09_PSEA2</name>
<dbReference type="EMBL" id="DF830083">
    <property type="protein sequence ID" value="GAK67005.1"/>
    <property type="molecule type" value="Genomic_DNA"/>
</dbReference>
<proteinExistence type="predicted"/>
<dbReference type="PANTHER" id="PTHR40257">
    <property type="match status" value="1"/>
</dbReference>
<dbReference type="OrthoDB" id="265717at2759"/>
<sequence>MPVCALHLVRLNDASSSGIDSFLYRLFGGQPDDANFGVVTVSRVQSPIIRPTRIDTTLLNATPWTLLLVASGSNAHVLPTHLEHDVRAHYSVVAGIPSKIVTNYHTISSKLRDVQPPPPLLEVKLDHNNDVIPPPSFSRDARSDGQDLSLSPALLDLARHLYHNVKHHGAVSMLNLLHFHTAPGAVESYHEYGRRFATVAGRRGGNAKLVGVVISPLSQGLADSRGQPQRSKDDWWNECTLVHYPSINHFIDMSIDPEYQHINQHYRLSAIKDTALICTTEIDLAPFRSPGHKL</sequence>
<dbReference type="AlphaFoldDB" id="A0A081CK09"/>
<evidence type="ECO:0000313" key="2">
    <source>
        <dbReference type="Proteomes" id="UP000053758"/>
    </source>
</evidence>
<organism evidence="1 2">
    <name type="scientific">Pseudozyma antarctica</name>
    <name type="common">Yeast</name>
    <name type="synonym">Candida antarctica</name>
    <dbReference type="NCBI Taxonomy" id="84753"/>
    <lineage>
        <taxon>Eukaryota</taxon>
        <taxon>Fungi</taxon>
        <taxon>Dikarya</taxon>
        <taxon>Basidiomycota</taxon>
        <taxon>Ustilaginomycotina</taxon>
        <taxon>Ustilaginomycetes</taxon>
        <taxon>Ustilaginales</taxon>
        <taxon>Ustilaginaceae</taxon>
        <taxon>Moesziomyces</taxon>
    </lineage>
</organism>
<dbReference type="PANTHER" id="PTHR40257:SF1">
    <property type="entry name" value="DUF1330 DOMAIN-CONTAINING PROTEIN"/>
    <property type="match status" value="1"/>
</dbReference>
<reference evidence="2" key="1">
    <citation type="journal article" date="2014" name="Genome Announc.">
        <title>Draft Genome Sequence of the Yeast Pseudozyma antarctica Type Strain JCM10317, a Producer of the Glycolipid Biosurfactants, Mannosylerythritol Lipids.</title>
        <authorList>
            <person name="Saika A."/>
            <person name="Koike H."/>
            <person name="Hori T."/>
            <person name="Fukuoka T."/>
            <person name="Sato S."/>
            <person name="Habe H."/>
            <person name="Kitamoto D."/>
            <person name="Morita T."/>
        </authorList>
    </citation>
    <scope>NUCLEOTIDE SEQUENCE [LARGE SCALE GENOMIC DNA]</scope>
    <source>
        <strain evidence="2">JCM 10317</strain>
    </source>
</reference>
<dbReference type="RefSeq" id="XP_014654658.1">
    <property type="nucleotide sequence ID" value="XM_014799172.1"/>
</dbReference>
<dbReference type="GeneID" id="26306042"/>
<gene>
    <name evidence="1" type="ORF">PAN0_016c5230</name>
</gene>
<accession>A0A081CK09</accession>
<protein>
    <submittedName>
        <fullName evidence="1">Uncharacterized protein</fullName>
    </submittedName>
</protein>
<evidence type="ECO:0000313" key="1">
    <source>
        <dbReference type="EMBL" id="GAK67005.1"/>
    </source>
</evidence>
<dbReference type="HOGENOM" id="CLU_085773_0_0_1"/>